<feature type="region of interest" description="Disordered" evidence="1">
    <location>
        <begin position="250"/>
        <end position="269"/>
    </location>
</feature>
<feature type="compositionally biased region" description="Polar residues" evidence="1">
    <location>
        <begin position="356"/>
        <end position="375"/>
    </location>
</feature>
<keyword evidence="3" id="KW-1185">Reference proteome</keyword>
<evidence type="ECO:0000313" key="3">
    <source>
        <dbReference type="Proteomes" id="UP001158576"/>
    </source>
</evidence>
<reference evidence="2 3" key="1">
    <citation type="submission" date="2021-04" db="EMBL/GenBank/DDBJ databases">
        <authorList>
            <person name="Bliznina A."/>
        </authorList>
    </citation>
    <scope>NUCLEOTIDE SEQUENCE [LARGE SCALE GENOMIC DNA]</scope>
</reference>
<sequence length="557" mass="62144">MWNCVEDRVGNDKYGGRVIRRIIFDDIYADRIAVLSQNPISRAAYPHLKSGDKVVFYDNCEIKEGSFLLSSEQKSTYLNPKTIIGEVLSTEEEIRNFCKSHGIAKNAQSLHTLVIEAYLFLERKMSSAREAHFPDNTGSRMSSPMSRKRPAPVMNEQLAQAKASRILNAMGFPNPALAVSPLSSAPNLSPIALQAQQLALQQQISSKNKEENDETQTKKAKNEAESIEPKSPEKQAASEDSNSMDIQANSQIENNTEAEISEIEIKTEPTGGEIAVVELEENNDDNLPLDQLPGPSNTNNVFQNPSDFQLPNNQLSRNGVFPNVPVSDQNDPASQHWALMQMSGLTIQNGLQQLANTQNSRTPPRQSSKTYSTKVAKNRPDGPTTWRPVVYDKMEQKLAEMREEGMTIDGIEAEYTQADLPTGYIRCVGPCRNKNAPMLSHTGTGNEVKLKLFNVRRHRQTNKARDEDPDATYEPLVVEKVKRKVREWSSKGYTIEGFEGEFKNGEATGYARCVGECNQPGLLVKVTGSGTALNIWRLVQHIKRRHAPPHPMPMLEQ</sequence>
<proteinExistence type="predicted"/>
<dbReference type="EMBL" id="OU015567">
    <property type="protein sequence ID" value="CAG5111591.1"/>
    <property type="molecule type" value="Genomic_DNA"/>
</dbReference>
<accession>A0ABN7T288</accession>
<name>A0ABN7T288_OIKDI</name>
<protein>
    <submittedName>
        <fullName evidence="2">Oidioi.mRNA.OKI2018_I69.chr2.g5882.t2.cds</fullName>
    </submittedName>
</protein>
<dbReference type="Proteomes" id="UP001158576">
    <property type="component" value="Chromosome 2"/>
</dbReference>
<feature type="compositionally biased region" description="Basic and acidic residues" evidence="1">
    <location>
        <begin position="207"/>
        <end position="237"/>
    </location>
</feature>
<feature type="region of interest" description="Disordered" evidence="1">
    <location>
        <begin position="203"/>
        <end position="244"/>
    </location>
</feature>
<feature type="region of interest" description="Disordered" evidence="1">
    <location>
        <begin position="356"/>
        <end position="387"/>
    </location>
</feature>
<feature type="region of interest" description="Disordered" evidence="1">
    <location>
        <begin position="131"/>
        <end position="151"/>
    </location>
</feature>
<evidence type="ECO:0000313" key="2">
    <source>
        <dbReference type="EMBL" id="CAG5111591.1"/>
    </source>
</evidence>
<gene>
    <name evidence="2" type="ORF">OKIOD_LOCUS14647</name>
</gene>
<evidence type="ECO:0000256" key="1">
    <source>
        <dbReference type="SAM" id="MobiDB-lite"/>
    </source>
</evidence>
<organism evidence="2 3">
    <name type="scientific">Oikopleura dioica</name>
    <name type="common">Tunicate</name>
    <dbReference type="NCBI Taxonomy" id="34765"/>
    <lineage>
        <taxon>Eukaryota</taxon>
        <taxon>Metazoa</taxon>
        <taxon>Chordata</taxon>
        <taxon>Tunicata</taxon>
        <taxon>Appendicularia</taxon>
        <taxon>Copelata</taxon>
        <taxon>Oikopleuridae</taxon>
        <taxon>Oikopleura</taxon>
    </lineage>
</organism>